<accession>A0A438CSY7</accession>
<gene>
    <name evidence="2" type="ORF">CK203_107157</name>
</gene>
<feature type="compositionally biased region" description="Basic and acidic residues" evidence="1">
    <location>
        <begin position="19"/>
        <end position="33"/>
    </location>
</feature>
<dbReference type="AlphaFoldDB" id="A0A438CSY7"/>
<feature type="compositionally biased region" description="Polar residues" evidence="1">
    <location>
        <begin position="1"/>
        <end position="13"/>
    </location>
</feature>
<organism evidence="2 3">
    <name type="scientific">Vitis vinifera</name>
    <name type="common">Grape</name>
    <dbReference type="NCBI Taxonomy" id="29760"/>
    <lineage>
        <taxon>Eukaryota</taxon>
        <taxon>Viridiplantae</taxon>
        <taxon>Streptophyta</taxon>
        <taxon>Embryophyta</taxon>
        <taxon>Tracheophyta</taxon>
        <taxon>Spermatophyta</taxon>
        <taxon>Magnoliopsida</taxon>
        <taxon>eudicotyledons</taxon>
        <taxon>Gunneridae</taxon>
        <taxon>Pentapetalae</taxon>
        <taxon>rosids</taxon>
        <taxon>Vitales</taxon>
        <taxon>Vitaceae</taxon>
        <taxon>Viteae</taxon>
        <taxon>Vitis</taxon>
    </lineage>
</organism>
<reference evidence="2 3" key="1">
    <citation type="journal article" date="2018" name="PLoS Genet.">
        <title>Population sequencing reveals clonal diversity and ancestral inbreeding in the grapevine cultivar Chardonnay.</title>
        <authorList>
            <person name="Roach M.J."/>
            <person name="Johnson D.L."/>
            <person name="Bohlmann J."/>
            <person name="van Vuuren H.J."/>
            <person name="Jones S.J."/>
            <person name="Pretorius I.S."/>
            <person name="Schmidt S.A."/>
            <person name="Borneman A.R."/>
        </authorList>
    </citation>
    <scope>NUCLEOTIDE SEQUENCE [LARGE SCALE GENOMIC DNA]</scope>
    <source>
        <strain evidence="3">cv. Chardonnay</strain>
        <tissue evidence="2">Leaf</tissue>
    </source>
</reference>
<evidence type="ECO:0000256" key="1">
    <source>
        <dbReference type="SAM" id="MobiDB-lite"/>
    </source>
</evidence>
<protein>
    <submittedName>
        <fullName evidence="2">Uncharacterized protein</fullName>
    </submittedName>
</protein>
<name>A0A438CSY7_VITVI</name>
<dbReference type="Proteomes" id="UP000288805">
    <property type="component" value="Unassembled WGS sequence"/>
</dbReference>
<evidence type="ECO:0000313" key="3">
    <source>
        <dbReference type="Proteomes" id="UP000288805"/>
    </source>
</evidence>
<dbReference type="EMBL" id="QGNW01002018">
    <property type="protein sequence ID" value="RVW26314.1"/>
    <property type="molecule type" value="Genomic_DNA"/>
</dbReference>
<proteinExistence type="predicted"/>
<feature type="region of interest" description="Disordered" evidence="1">
    <location>
        <begin position="1"/>
        <end position="33"/>
    </location>
</feature>
<evidence type="ECO:0000313" key="2">
    <source>
        <dbReference type="EMBL" id="RVW26314.1"/>
    </source>
</evidence>
<comment type="caution">
    <text evidence="2">The sequence shown here is derived from an EMBL/GenBank/DDBJ whole genome shotgun (WGS) entry which is preliminary data.</text>
</comment>
<sequence length="194" mass="21647">MLTPSKSRSSTMGSKGYFNRRESMERSQLKSERQMQALLCKTRRLKEENEVLRIQLSSSGPPRSQQPRIPTIGCNARKARASNAQHGGKPHVMMAQEACPGPSTVPVITDWLPHSLVEQPVGDLVSRGPPNSICRQLDDMLSMPFSPYIINYEPPRGFVVPKFSMYDESSDPFDHIDNPTLGSLACKGINKIYT</sequence>